<reference evidence="2" key="1">
    <citation type="journal article" date="2020" name="Nature">
        <title>Giant virus diversity and host interactions through global metagenomics.</title>
        <authorList>
            <person name="Schulz F."/>
            <person name="Roux S."/>
            <person name="Paez-Espino D."/>
            <person name="Jungbluth S."/>
            <person name="Walsh D.A."/>
            <person name="Denef V.J."/>
            <person name="McMahon K.D."/>
            <person name="Konstantinidis K.T."/>
            <person name="Eloe-Fadrosh E.A."/>
            <person name="Kyrpides N.C."/>
            <person name="Woyke T."/>
        </authorList>
    </citation>
    <scope>NUCLEOTIDE SEQUENCE</scope>
    <source>
        <strain evidence="2">GVMAG-M-3300023179-63</strain>
    </source>
</reference>
<feature type="compositionally biased region" description="Basic residues" evidence="1">
    <location>
        <begin position="696"/>
        <end position="730"/>
    </location>
</feature>
<dbReference type="AlphaFoldDB" id="A0A6C0H3F5"/>
<evidence type="ECO:0000256" key="1">
    <source>
        <dbReference type="SAM" id="MobiDB-lite"/>
    </source>
</evidence>
<organism evidence="2">
    <name type="scientific">viral metagenome</name>
    <dbReference type="NCBI Taxonomy" id="1070528"/>
    <lineage>
        <taxon>unclassified sequences</taxon>
        <taxon>metagenomes</taxon>
        <taxon>organismal metagenomes</taxon>
    </lineage>
</organism>
<evidence type="ECO:0000313" key="2">
    <source>
        <dbReference type="EMBL" id="QHT75074.1"/>
    </source>
</evidence>
<protein>
    <submittedName>
        <fullName evidence="2">Uncharacterized protein</fullName>
    </submittedName>
</protein>
<dbReference type="EMBL" id="MN739863">
    <property type="protein sequence ID" value="QHT75074.1"/>
    <property type="molecule type" value="Genomic_DNA"/>
</dbReference>
<feature type="region of interest" description="Disordered" evidence="1">
    <location>
        <begin position="696"/>
        <end position="739"/>
    </location>
</feature>
<accession>A0A6C0H3F5</accession>
<proteinExistence type="predicted"/>
<name>A0A6C0H3F5_9ZZZZ</name>
<sequence>MDEPEPIKTGKLMDELESMKTGKFFSGEMFDLTATSFNNEHGDAHNKAVMAHGINLPLIKFINELKKIKATTSDDKSDKRDIRLKFLISCNKCTEVAILFILYCNYLNGGGSGSSQEHWANEQYKNFMVITAAGGNIVILFAHLIANMIDSFTKIVNTTTKTISDDPDWKWNIQSTEPVYKPQTFLSDIAHKYAFELFPKSFDELNENIDYRSILRKTFKLLTPINQLLLEILTTTIQQQIQQQNTKEQLCFIIVKYFIQTNETDTEILENLYNVAQSKISDFDFKLSPNIHPSFLTDSTYGSLVDTIEKLGLNTKDPGHAGFLLLRVKTLIDCSTDYRPGYTTLQLKQFQRDCASNSPLGSKIWGLFPQIMQESYLSDVPADSECWLYLNYLWQKKNAISLATRFTIDEIMKFYIAGYYKQSSPQGDIFPLVPSAVNSTEAVINYIANTTSHLNEYIEKWEAINVYTDDTGKTIREHVLSASAAPALNLGGFAWWPRNFSYESCCGNFKSLETILYQDGGLVSRLACDIVNYFLNNPYFYTENILDGLIASFNEKKTELSGQPSNAIMNPSNVTLAPTHKDFNASLSNIRDIFKSSQTSMLGYPDGIRITVNAIKSETTTGDTQLDAVESTALEESNNTEINSFYIHLQQKQKKATQAQGQGIGVLKSSLVQKSRVQNLRVQKLRVQNLRVQKERVKRRKLKTKKHKKSKKRKKSNKNRNSKKLRRQFTKKYITPIKI</sequence>